<keyword evidence="3 5" id="KW-1133">Transmembrane helix</keyword>
<organism evidence="7 8">
    <name type="scientific">Nocardia ninae NBRC 108245</name>
    <dbReference type="NCBI Taxonomy" id="1210091"/>
    <lineage>
        <taxon>Bacteria</taxon>
        <taxon>Bacillati</taxon>
        <taxon>Actinomycetota</taxon>
        <taxon>Actinomycetes</taxon>
        <taxon>Mycobacteriales</taxon>
        <taxon>Nocardiaceae</taxon>
        <taxon>Nocardia</taxon>
    </lineage>
</organism>
<evidence type="ECO:0000256" key="4">
    <source>
        <dbReference type="ARBA" id="ARBA00023136"/>
    </source>
</evidence>
<dbReference type="Proteomes" id="UP000321424">
    <property type="component" value="Unassembled WGS sequence"/>
</dbReference>
<dbReference type="EMBL" id="BJXA01000004">
    <property type="protein sequence ID" value="GEM36567.1"/>
    <property type="molecule type" value="Genomic_DNA"/>
</dbReference>
<dbReference type="PROSITE" id="PS50850">
    <property type="entry name" value="MFS"/>
    <property type="match status" value="1"/>
</dbReference>
<feature type="transmembrane region" description="Helical" evidence="5">
    <location>
        <begin position="208"/>
        <end position="230"/>
    </location>
</feature>
<dbReference type="Gene3D" id="1.20.1720.10">
    <property type="entry name" value="Multidrug resistance protein D"/>
    <property type="match status" value="1"/>
</dbReference>
<feature type="transmembrane region" description="Helical" evidence="5">
    <location>
        <begin position="112"/>
        <end position="136"/>
    </location>
</feature>
<feature type="transmembrane region" description="Helical" evidence="5">
    <location>
        <begin position="180"/>
        <end position="199"/>
    </location>
</feature>
<accession>A0A511M8M8</accession>
<feature type="transmembrane region" description="Helical" evidence="5">
    <location>
        <begin position="55"/>
        <end position="75"/>
    </location>
</feature>
<feature type="transmembrane region" description="Helical" evidence="5">
    <location>
        <begin position="439"/>
        <end position="462"/>
    </location>
</feature>
<dbReference type="PANTHER" id="PTHR42718:SF39">
    <property type="entry name" value="ACTINORHODIN TRANSPORTER-RELATED"/>
    <property type="match status" value="1"/>
</dbReference>
<feature type="transmembrane region" description="Helical" evidence="5">
    <location>
        <begin position="20"/>
        <end position="43"/>
    </location>
</feature>
<dbReference type="InterPro" id="IPR020846">
    <property type="entry name" value="MFS_dom"/>
</dbReference>
<feature type="domain" description="Major facilitator superfamily (MFS) profile" evidence="6">
    <location>
        <begin position="21"/>
        <end position="468"/>
    </location>
</feature>
<dbReference type="PANTHER" id="PTHR42718">
    <property type="entry name" value="MAJOR FACILITATOR SUPERFAMILY MULTIDRUG TRANSPORTER MFSC"/>
    <property type="match status" value="1"/>
</dbReference>
<feature type="transmembrane region" description="Helical" evidence="5">
    <location>
        <begin position="87"/>
        <end position="106"/>
    </location>
</feature>
<feature type="transmembrane region" description="Helical" evidence="5">
    <location>
        <begin position="314"/>
        <end position="335"/>
    </location>
</feature>
<dbReference type="InterPro" id="IPR011701">
    <property type="entry name" value="MFS"/>
</dbReference>
<proteinExistence type="predicted"/>
<dbReference type="InterPro" id="IPR036259">
    <property type="entry name" value="MFS_trans_sf"/>
</dbReference>
<keyword evidence="8" id="KW-1185">Reference proteome</keyword>
<dbReference type="SUPFAM" id="SSF103473">
    <property type="entry name" value="MFS general substrate transporter"/>
    <property type="match status" value="1"/>
</dbReference>
<evidence type="ECO:0000313" key="7">
    <source>
        <dbReference type="EMBL" id="GEM36567.1"/>
    </source>
</evidence>
<evidence type="ECO:0000256" key="2">
    <source>
        <dbReference type="ARBA" id="ARBA00022692"/>
    </source>
</evidence>
<evidence type="ECO:0000256" key="3">
    <source>
        <dbReference type="ARBA" id="ARBA00022989"/>
    </source>
</evidence>
<dbReference type="Gene3D" id="1.20.1250.20">
    <property type="entry name" value="MFS general substrate transporter like domains"/>
    <property type="match status" value="1"/>
</dbReference>
<dbReference type="RefSeq" id="WP_222594989.1">
    <property type="nucleotide sequence ID" value="NZ_BJXA01000004.1"/>
</dbReference>
<feature type="transmembrane region" description="Helical" evidence="5">
    <location>
        <begin position="148"/>
        <end position="168"/>
    </location>
</feature>
<sequence length="471" mass="47838">MSIPTLSTAANPQVNSRMWAILAVILAADILDLLDATITNIAAPTIAADLRGGQGLIQWLGASYALALGVLLVVGGRLGDRFGKRRLFLIGLAGFTVASVACGLAFDPVSIIVARLVQGAFGALLIPQGFGILTAVFPREQLGKAFSVFGPALGLSAVGGPILAGLLIDADLFDLGWRAMFLINIGLGGAAFAAAYRLLPPDTGDRSVAIDGLGAGLLGVAMFGALFGLIDGAASGWTVLPLGCLVGGLICFGLFIRRQLTAAEPLVRPTLFQNRGFTSGLLLGLVFFAAVSGLLYVLSLFLQTGLGYSPTGAALGLAPLAVGIVLASIAAHQFIARLGRDLILIGLLITLVGIGLLLVLALTAGTTVGPWALAVPVLILGLGMGTCFGTVYQVTVGDIEQAETGSASGSLTAVQQLANAIGAAAVTTVYFHTVGSGQAHALIVSLVLVAVSTVVCCALVRLMPRNAPAVH</sequence>
<dbReference type="Pfam" id="PF07690">
    <property type="entry name" value="MFS_1"/>
    <property type="match status" value="1"/>
</dbReference>
<gene>
    <name evidence="7" type="primary">actII-2</name>
    <name evidence="7" type="ORF">NN4_10860</name>
</gene>
<dbReference type="GO" id="GO:0022857">
    <property type="term" value="F:transmembrane transporter activity"/>
    <property type="evidence" value="ECO:0007669"/>
    <property type="project" value="InterPro"/>
</dbReference>
<feature type="transmembrane region" description="Helical" evidence="5">
    <location>
        <begin position="277"/>
        <end position="302"/>
    </location>
</feature>
<name>A0A511M8M8_9NOCA</name>
<evidence type="ECO:0000259" key="6">
    <source>
        <dbReference type="PROSITE" id="PS50850"/>
    </source>
</evidence>
<comment type="caution">
    <text evidence="7">The sequence shown here is derived from an EMBL/GenBank/DDBJ whole genome shotgun (WGS) entry which is preliminary data.</text>
</comment>
<feature type="transmembrane region" description="Helical" evidence="5">
    <location>
        <begin position="236"/>
        <end position="256"/>
    </location>
</feature>
<evidence type="ECO:0000256" key="1">
    <source>
        <dbReference type="ARBA" id="ARBA00004651"/>
    </source>
</evidence>
<dbReference type="GO" id="GO:0005886">
    <property type="term" value="C:plasma membrane"/>
    <property type="evidence" value="ECO:0007669"/>
    <property type="project" value="UniProtKB-SubCell"/>
</dbReference>
<keyword evidence="4 5" id="KW-0472">Membrane</keyword>
<comment type="subcellular location">
    <subcellularLocation>
        <location evidence="1">Cell membrane</location>
        <topology evidence="1">Multi-pass membrane protein</topology>
    </subcellularLocation>
</comment>
<keyword evidence="2 5" id="KW-0812">Transmembrane</keyword>
<protein>
    <submittedName>
        <fullName evidence="7">Putative actinorhodin transporter</fullName>
    </submittedName>
</protein>
<evidence type="ECO:0000256" key="5">
    <source>
        <dbReference type="SAM" id="Phobius"/>
    </source>
</evidence>
<feature type="transmembrane region" description="Helical" evidence="5">
    <location>
        <begin position="371"/>
        <end position="392"/>
    </location>
</feature>
<evidence type="ECO:0000313" key="8">
    <source>
        <dbReference type="Proteomes" id="UP000321424"/>
    </source>
</evidence>
<dbReference type="AlphaFoldDB" id="A0A511M8M8"/>
<feature type="transmembrane region" description="Helical" evidence="5">
    <location>
        <begin position="413"/>
        <end position="433"/>
    </location>
</feature>
<reference evidence="7 8" key="1">
    <citation type="submission" date="2019-07" db="EMBL/GenBank/DDBJ databases">
        <title>Whole genome shotgun sequence of Nocardia ninae NBRC 108245.</title>
        <authorList>
            <person name="Hosoyama A."/>
            <person name="Uohara A."/>
            <person name="Ohji S."/>
            <person name="Ichikawa N."/>
        </authorList>
    </citation>
    <scope>NUCLEOTIDE SEQUENCE [LARGE SCALE GENOMIC DNA]</scope>
    <source>
        <strain evidence="7 8">NBRC 108245</strain>
    </source>
</reference>
<feature type="transmembrane region" description="Helical" evidence="5">
    <location>
        <begin position="342"/>
        <end position="365"/>
    </location>
</feature>